<accession>A0A4Q9W0M9</accession>
<dbReference type="SUPFAM" id="SSF51735">
    <property type="entry name" value="NAD(P)-binding Rossmann-fold domains"/>
    <property type="match status" value="1"/>
</dbReference>
<comment type="caution">
    <text evidence="2">The sequence shown here is derived from an EMBL/GenBank/DDBJ whole genome shotgun (WGS) entry which is preliminary data.</text>
</comment>
<dbReference type="RefSeq" id="WP_131513327.1">
    <property type="nucleotide sequence ID" value="NZ_SCHB01000391.1"/>
</dbReference>
<dbReference type="AlphaFoldDB" id="A0A4Q9W0M9"/>
<dbReference type="Gene3D" id="3.40.50.720">
    <property type="entry name" value="NAD(P)-binding Rossmann-like Domain"/>
    <property type="match status" value="1"/>
</dbReference>
<name>A0A4Q9W0M9_STALU</name>
<sequence length="92" mass="10294">MSKILLTGASGYIGNHLKNKLKKDHEVIAISRNTHNKTDEENVTWKSADLFDLDEVTKVMKDVDTAIYLVHSMMPSAKLTQASFEDMDALLA</sequence>
<dbReference type="InterPro" id="IPR001509">
    <property type="entry name" value="Epimerase_deHydtase"/>
</dbReference>
<dbReference type="Proteomes" id="UP000293637">
    <property type="component" value="Unassembled WGS sequence"/>
</dbReference>
<evidence type="ECO:0000313" key="2">
    <source>
        <dbReference type="EMBL" id="TBW67813.1"/>
    </source>
</evidence>
<organism evidence="2 3">
    <name type="scientific">Staphylococcus lugdunensis</name>
    <dbReference type="NCBI Taxonomy" id="28035"/>
    <lineage>
        <taxon>Bacteria</taxon>
        <taxon>Bacillati</taxon>
        <taxon>Bacillota</taxon>
        <taxon>Bacilli</taxon>
        <taxon>Bacillales</taxon>
        <taxon>Staphylococcaceae</taxon>
        <taxon>Staphylococcus</taxon>
    </lineage>
</organism>
<proteinExistence type="predicted"/>
<protein>
    <submittedName>
        <fullName evidence="2">NAD-dependent epimerase/dehydratase family protein</fullName>
    </submittedName>
</protein>
<feature type="non-terminal residue" evidence="2">
    <location>
        <position position="92"/>
    </location>
</feature>
<reference evidence="2 3" key="1">
    <citation type="journal article" date="2019" name="Sci. Transl. Med.">
        <title>Quorum sensing between bacterial species on the skin protects against epidermal injury in atopic dermatitis.</title>
        <authorList>
            <person name="Williams M.R."/>
        </authorList>
    </citation>
    <scope>NUCLEOTIDE SEQUENCE [LARGE SCALE GENOMIC DNA]</scope>
    <source>
        <strain evidence="2 3">E7</strain>
    </source>
</reference>
<dbReference type="InterPro" id="IPR036291">
    <property type="entry name" value="NAD(P)-bd_dom_sf"/>
</dbReference>
<feature type="domain" description="NAD-dependent epimerase/dehydratase" evidence="1">
    <location>
        <begin position="4"/>
        <end position="70"/>
    </location>
</feature>
<evidence type="ECO:0000313" key="3">
    <source>
        <dbReference type="Proteomes" id="UP000293637"/>
    </source>
</evidence>
<dbReference type="Pfam" id="PF01370">
    <property type="entry name" value="Epimerase"/>
    <property type="match status" value="1"/>
</dbReference>
<gene>
    <name evidence="2" type="ORF">EQ812_14415</name>
</gene>
<evidence type="ECO:0000259" key="1">
    <source>
        <dbReference type="Pfam" id="PF01370"/>
    </source>
</evidence>
<dbReference type="EMBL" id="SCHB01000391">
    <property type="protein sequence ID" value="TBW67813.1"/>
    <property type="molecule type" value="Genomic_DNA"/>
</dbReference>